<dbReference type="EMBL" id="CADEHS020000159">
    <property type="protein sequence ID" value="CAG9950234.1"/>
    <property type="molecule type" value="Genomic_DNA"/>
</dbReference>
<protein>
    <submittedName>
        <fullName evidence="1">Uncharacterized protein</fullName>
    </submittedName>
</protein>
<evidence type="ECO:0000313" key="1">
    <source>
        <dbReference type="EMBL" id="CAG9950234.1"/>
    </source>
</evidence>
<reference evidence="1" key="1">
    <citation type="submission" date="2020-04" db="EMBL/GenBank/DDBJ databases">
        <authorList>
            <person name="Broberg M."/>
        </authorList>
    </citation>
    <scope>NUCLEOTIDE SEQUENCE</scope>
</reference>
<comment type="caution">
    <text evidence="1">The sequence shown here is derived from an EMBL/GenBank/DDBJ whole genome shotgun (WGS) entry which is preliminary data.</text>
</comment>
<name>A0ACA9UB27_BIOOC</name>
<evidence type="ECO:0000313" key="2">
    <source>
        <dbReference type="Proteomes" id="UP000836387"/>
    </source>
</evidence>
<gene>
    <name evidence="1" type="ORF">CRV2_00017867</name>
</gene>
<reference evidence="1" key="2">
    <citation type="submission" date="2021-10" db="EMBL/GenBank/DDBJ databases">
        <authorList>
            <person name="Piombo E."/>
        </authorList>
    </citation>
    <scope>NUCLEOTIDE SEQUENCE</scope>
</reference>
<proteinExistence type="predicted"/>
<accession>A0ACA9UB27</accession>
<sequence>MPKWVIHHTADAFTAAEKQQIANGMTQIYSSVGLPRFYSHAHFIEFPTEDIYSGGLHFFMKAFDDVMRPVCKPKNIMWESAIYEGAREYWRINGLIPPSQGSETEKQWAEANRIVGEDEMLQAQPRP</sequence>
<keyword evidence="2" id="KW-1185">Reference proteome</keyword>
<organism evidence="1 2">
    <name type="scientific">Clonostachys rosea f. rosea IK726</name>
    <dbReference type="NCBI Taxonomy" id="1349383"/>
    <lineage>
        <taxon>Eukaryota</taxon>
        <taxon>Fungi</taxon>
        <taxon>Dikarya</taxon>
        <taxon>Ascomycota</taxon>
        <taxon>Pezizomycotina</taxon>
        <taxon>Sordariomycetes</taxon>
        <taxon>Hypocreomycetidae</taxon>
        <taxon>Hypocreales</taxon>
        <taxon>Bionectriaceae</taxon>
        <taxon>Clonostachys</taxon>
    </lineage>
</organism>
<dbReference type="Proteomes" id="UP000836387">
    <property type="component" value="Unassembled WGS sequence"/>
</dbReference>